<reference evidence="2" key="1">
    <citation type="submission" date="2023-01" db="EMBL/GenBank/DDBJ databases">
        <title>Genome assembly of the deep-sea coral Lophelia pertusa.</title>
        <authorList>
            <person name="Herrera S."/>
            <person name="Cordes E."/>
        </authorList>
    </citation>
    <scope>NUCLEOTIDE SEQUENCE</scope>
    <source>
        <strain evidence="2">USNM1676648</strain>
        <tissue evidence="2">Polyp</tissue>
    </source>
</reference>
<organism evidence="2 3">
    <name type="scientific">Desmophyllum pertusum</name>
    <dbReference type="NCBI Taxonomy" id="174260"/>
    <lineage>
        <taxon>Eukaryota</taxon>
        <taxon>Metazoa</taxon>
        <taxon>Cnidaria</taxon>
        <taxon>Anthozoa</taxon>
        <taxon>Hexacorallia</taxon>
        <taxon>Scleractinia</taxon>
        <taxon>Caryophylliina</taxon>
        <taxon>Caryophylliidae</taxon>
        <taxon>Desmophyllum</taxon>
    </lineage>
</organism>
<dbReference type="Proteomes" id="UP001163046">
    <property type="component" value="Unassembled WGS sequence"/>
</dbReference>
<protein>
    <submittedName>
        <fullName evidence="2">Uncharacterized protein</fullName>
    </submittedName>
</protein>
<dbReference type="EMBL" id="MU825873">
    <property type="protein sequence ID" value="KAJ7387924.1"/>
    <property type="molecule type" value="Genomic_DNA"/>
</dbReference>
<dbReference type="OrthoDB" id="5989696at2759"/>
<gene>
    <name evidence="2" type="ORF">OS493_001276</name>
</gene>
<accession>A0A9W9ZXN8</accession>
<name>A0A9W9ZXN8_9CNID</name>
<feature type="region of interest" description="Disordered" evidence="1">
    <location>
        <begin position="227"/>
        <end position="262"/>
    </location>
</feature>
<proteinExistence type="predicted"/>
<sequence length="313" mass="35823">MKFKYRKRISIVTKKAGKLSNKKCRNIIPRKLSFGAFCSLPLSLSFLHERKLEVCFKLKDGSFTAFRRYQQRFRSSQRFQHGGVFIREDTIQIGNEIKTAFEREEITDDAAIKDLAYQEADTPIFTRLGLTYGKAMKFRKEFGEHVQSLQSRPSSPPVKPTMAAIASFSPEMRRLYLSKRKRVGVMATEKWGPKFPKFNSPQMKAELNEFSAKITPVCGIPEVGLMKRSTSSEDDDVEELPRKKKTEQKPVKIKASATPPNGVKKIRPTTTLDKTLEQVRMLLQLHQKVGNLYQHSQLTVKHTRLIVAANLSQ</sequence>
<comment type="caution">
    <text evidence="2">The sequence shown here is derived from an EMBL/GenBank/DDBJ whole genome shotgun (WGS) entry which is preliminary data.</text>
</comment>
<evidence type="ECO:0000256" key="1">
    <source>
        <dbReference type="SAM" id="MobiDB-lite"/>
    </source>
</evidence>
<evidence type="ECO:0000313" key="3">
    <source>
        <dbReference type="Proteomes" id="UP001163046"/>
    </source>
</evidence>
<keyword evidence="3" id="KW-1185">Reference proteome</keyword>
<dbReference type="AlphaFoldDB" id="A0A9W9ZXN8"/>
<evidence type="ECO:0000313" key="2">
    <source>
        <dbReference type="EMBL" id="KAJ7387924.1"/>
    </source>
</evidence>